<keyword evidence="3" id="KW-1185">Reference proteome</keyword>
<comment type="caution">
    <text evidence="2">The sequence shown here is derived from an EMBL/GenBank/DDBJ whole genome shotgun (WGS) entry which is preliminary data.</text>
</comment>
<feature type="compositionally biased region" description="Polar residues" evidence="1">
    <location>
        <begin position="1"/>
        <end position="10"/>
    </location>
</feature>
<name>A0AAW0CUG0_9AGAR</name>
<evidence type="ECO:0000256" key="1">
    <source>
        <dbReference type="SAM" id="MobiDB-lite"/>
    </source>
</evidence>
<dbReference type="Proteomes" id="UP001362999">
    <property type="component" value="Unassembled WGS sequence"/>
</dbReference>
<sequence>MSSLSCNTVAPMTPSAAGPSMPTHELPQTLERPSRCFDSGDISPATLEAVGPDLAESKPTVHFIQEQLYLHTDKLLAGLRYIPVPPTHPSYSLPVTFSVTVPFLSDDIEYPTHILAVLLPSENEAPEAPIPLVPIHGIVLAVNCSAEILRPLIEGDDEDSEDSDSTTYKLYLPVCSIRLPSVEALITLRNFMYTKEVDALFADLFPLPQPFDHETLQRAQQSESLDCKLALVQKLIWAEPGVKHLLRYGSLVLDLWRTACCLGMHDDGFWDALDLAWELVLIALNFVLNAPESGV</sequence>
<gene>
    <name evidence="2" type="ORF">R3P38DRAFT_2891135</name>
</gene>
<protein>
    <submittedName>
        <fullName evidence="2">Clampless protein 1</fullName>
    </submittedName>
</protein>
<reference evidence="2 3" key="1">
    <citation type="journal article" date="2024" name="J Genomics">
        <title>Draft genome sequencing and assembly of Favolaschia claudopus CIRM-BRFM 2984 isolated from oak limbs.</title>
        <authorList>
            <person name="Navarro D."/>
            <person name="Drula E."/>
            <person name="Chaduli D."/>
            <person name="Cazenave R."/>
            <person name="Ahrendt S."/>
            <person name="Wang J."/>
            <person name="Lipzen A."/>
            <person name="Daum C."/>
            <person name="Barry K."/>
            <person name="Grigoriev I.V."/>
            <person name="Favel A."/>
            <person name="Rosso M.N."/>
            <person name="Martin F."/>
        </authorList>
    </citation>
    <scope>NUCLEOTIDE SEQUENCE [LARGE SCALE GENOMIC DNA]</scope>
    <source>
        <strain evidence="2 3">CIRM-BRFM 2984</strain>
    </source>
</reference>
<dbReference type="EMBL" id="JAWWNJ010000013">
    <property type="protein sequence ID" value="KAK7042549.1"/>
    <property type="molecule type" value="Genomic_DNA"/>
</dbReference>
<accession>A0AAW0CUG0</accession>
<proteinExistence type="predicted"/>
<dbReference type="AlphaFoldDB" id="A0AAW0CUG0"/>
<feature type="region of interest" description="Disordered" evidence="1">
    <location>
        <begin position="1"/>
        <end position="34"/>
    </location>
</feature>
<organism evidence="2 3">
    <name type="scientific">Favolaschia claudopus</name>
    <dbReference type="NCBI Taxonomy" id="2862362"/>
    <lineage>
        <taxon>Eukaryota</taxon>
        <taxon>Fungi</taxon>
        <taxon>Dikarya</taxon>
        <taxon>Basidiomycota</taxon>
        <taxon>Agaricomycotina</taxon>
        <taxon>Agaricomycetes</taxon>
        <taxon>Agaricomycetidae</taxon>
        <taxon>Agaricales</taxon>
        <taxon>Marasmiineae</taxon>
        <taxon>Mycenaceae</taxon>
        <taxon>Favolaschia</taxon>
    </lineage>
</organism>
<evidence type="ECO:0000313" key="3">
    <source>
        <dbReference type="Proteomes" id="UP001362999"/>
    </source>
</evidence>
<evidence type="ECO:0000313" key="2">
    <source>
        <dbReference type="EMBL" id="KAK7042549.1"/>
    </source>
</evidence>